<protein>
    <submittedName>
        <fullName evidence="17">Glutathione-disulfide reductase</fullName>
        <ecNumber evidence="17">1.8.1.7</ecNumber>
    </submittedName>
</protein>
<keyword evidence="3" id="KW-0963">Cytoplasm</keyword>
<evidence type="ECO:0000256" key="12">
    <source>
        <dbReference type="PIRSR" id="PIRSR000350-3"/>
    </source>
</evidence>
<name>A0A6N7QRM5_9GAMM</name>
<evidence type="ECO:0000256" key="4">
    <source>
        <dbReference type="ARBA" id="ARBA00022630"/>
    </source>
</evidence>
<dbReference type="FunFam" id="3.30.390.30:FF:000003">
    <property type="entry name" value="Glutathione reductase"/>
    <property type="match status" value="1"/>
</dbReference>
<dbReference type="PRINTS" id="PR00368">
    <property type="entry name" value="FADPNR"/>
</dbReference>
<comment type="caution">
    <text evidence="17">The sequence shown here is derived from an EMBL/GenBank/DDBJ whole genome shotgun (WGS) entry which is preliminary data.</text>
</comment>
<dbReference type="InterPro" id="IPR036188">
    <property type="entry name" value="FAD/NAD-bd_sf"/>
</dbReference>
<dbReference type="PIRSF" id="PIRSF000350">
    <property type="entry name" value="Mercury_reductase_MerA"/>
    <property type="match status" value="1"/>
</dbReference>
<evidence type="ECO:0000259" key="16">
    <source>
        <dbReference type="Pfam" id="PF07992"/>
    </source>
</evidence>
<dbReference type="FunFam" id="3.50.50.60:FF:000484">
    <property type="entry name" value="Glutathione reductase, mitochondrial"/>
    <property type="match status" value="1"/>
</dbReference>
<dbReference type="Gene3D" id="3.30.390.30">
    <property type="match status" value="1"/>
</dbReference>
<evidence type="ECO:0000256" key="10">
    <source>
        <dbReference type="ARBA" id="ARBA00023284"/>
    </source>
</evidence>
<dbReference type="InterPro" id="IPR016156">
    <property type="entry name" value="FAD/NAD-linked_Rdtase_dimer_sf"/>
</dbReference>
<dbReference type="GO" id="GO:0050661">
    <property type="term" value="F:NADP binding"/>
    <property type="evidence" value="ECO:0007669"/>
    <property type="project" value="InterPro"/>
</dbReference>
<dbReference type="InterPro" id="IPR012999">
    <property type="entry name" value="Pyr_OxRdtase_I_AS"/>
</dbReference>
<dbReference type="InterPro" id="IPR046952">
    <property type="entry name" value="GSHR/TRXR-like"/>
</dbReference>
<dbReference type="InterPro" id="IPR001100">
    <property type="entry name" value="Pyr_nuc-diS_OxRdtase"/>
</dbReference>
<keyword evidence="8 14" id="KW-0560">Oxidoreductase</keyword>
<dbReference type="SUPFAM" id="SSF55424">
    <property type="entry name" value="FAD/NAD-linked reductases, dimerisation (C-terminal) domain"/>
    <property type="match status" value="1"/>
</dbReference>
<evidence type="ECO:0000256" key="7">
    <source>
        <dbReference type="ARBA" id="ARBA00022946"/>
    </source>
</evidence>
<feature type="binding site" evidence="12">
    <location>
        <position position="54"/>
    </location>
    <ligand>
        <name>FAD</name>
        <dbReference type="ChEBI" id="CHEBI:57692"/>
    </ligand>
</feature>
<evidence type="ECO:0000256" key="5">
    <source>
        <dbReference type="ARBA" id="ARBA00022827"/>
    </source>
</evidence>
<evidence type="ECO:0000313" key="18">
    <source>
        <dbReference type="Proteomes" id="UP000433788"/>
    </source>
</evidence>
<comment type="similarity">
    <text evidence="2 14">Belongs to the class-I pyridine nucleotide-disulfide oxidoreductase family.</text>
</comment>
<dbReference type="PANTHER" id="PTHR42737">
    <property type="entry name" value="GLUTATHIONE REDUCTASE"/>
    <property type="match status" value="1"/>
</dbReference>
<evidence type="ECO:0000259" key="15">
    <source>
        <dbReference type="Pfam" id="PF02852"/>
    </source>
</evidence>
<keyword evidence="7" id="KW-0809">Transit peptide</keyword>
<dbReference type="Proteomes" id="UP000433788">
    <property type="component" value="Unassembled WGS sequence"/>
</dbReference>
<keyword evidence="18" id="KW-1185">Reference proteome</keyword>
<feature type="binding site" evidence="12">
    <location>
        <position position="305"/>
    </location>
    <ligand>
        <name>NAD(+)</name>
        <dbReference type="ChEBI" id="CHEBI:57540"/>
    </ligand>
</feature>
<gene>
    <name evidence="17" type="primary">gorA</name>
    <name evidence="17" type="ORF">GH984_05125</name>
</gene>
<dbReference type="NCBIfam" id="TIGR01421">
    <property type="entry name" value="gluta_reduc_1"/>
    <property type="match status" value="1"/>
</dbReference>
<dbReference type="GO" id="GO:0050660">
    <property type="term" value="F:flavin adenine dinucleotide binding"/>
    <property type="evidence" value="ECO:0007669"/>
    <property type="project" value="InterPro"/>
</dbReference>
<reference evidence="17 18" key="1">
    <citation type="submission" date="2019-11" db="EMBL/GenBank/DDBJ databases">
        <authorList>
            <person name="Zhang X.Y."/>
        </authorList>
    </citation>
    <scope>NUCLEOTIDE SEQUENCE [LARGE SCALE GENOMIC DNA]</scope>
    <source>
        <strain evidence="17 18">C176</strain>
    </source>
</reference>
<dbReference type="EMBL" id="WJPP01000002">
    <property type="protein sequence ID" value="MRH78083.1"/>
    <property type="molecule type" value="Genomic_DNA"/>
</dbReference>
<evidence type="ECO:0000256" key="8">
    <source>
        <dbReference type="ARBA" id="ARBA00023002"/>
    </source>
</evidence>
<dbReference type="SUPFAM" id="SSF51905">
    <property type="entry name" value="FAD/NAD(P)-binding domain"/>
    <property type="match status" value="1"/>
</dbReference>
<proteinExistence type="inferred from homology"/>
<dbReference type="GO" id="GO:0005829">
    <property type="term" value="C:cytosol"/>
    <property type="evidence" value="ECO:0007669"/>
    <property type="project" value="TreeGrafter"/>
</dbReference>
<keyword evidence="6" id="KW-0521">NADP</keyword>
<dbReference type="NCBIfam" id="NF004776">
    <property type="entry name" value="PRK06116.1"/>
    <property type="match status" value="1"/>
</dbReference>
<evidence type="ECO:0000256" key="3">
    <source>
        <dbReference type="ARBA" id="ARBA00022490"/>
    </source>
</evidence>
<sequence length="455" mass="48808">MTGQSQPYDLICIGGGSGGIATARRAAAYGAKCAVVESSRLGGTCVNVGCVPKKVMWQAAHATEVMARASDYGFSGVAPRLDWAALVASREAYIERLNGIYDRNLGKSGVDVIQGYARFVDPHTIEVEGVRYQAKRFVIATGGVPGRPGIPGGDLGIDSDGFFALQDQPQKVAVVGAGYIAVELAGVLQQLGSDVQLVVRRERPLREFDEAIQTAYVESIAAHGPTLVNHFTPVGLEADWGGYTLHAEDGRRLEQLDQVIWAIGRLPNTDELGLEAAGVDLSEQGTVPVDDWQTTNQPHIFALGDVTDTPYPLTPVAIAAGRRLADRLWGGQPERRLDYRDIPTVVFTHPPIGTVGLTEAQARAEHGDQAVKVYQTRFTAMDYALSAPEAKQPSVMKLVCLGEKEQVIGIHLFGVASDEMLQGFAVALKMGATKQDFDDTVAIHPTSAEELVTMT</sequence>
<keyword evidence="4 14" id="KW-0285">Flavoprotein</keyword>
<dbReference type="PANTHER" id="PTHR42737:SF2">
    <property type="entry name" value="GLUTATHIONE REDUCTASE"/>
    <property type="match status" value="1"/>
</dbReference>
<keyword evidence="10 14" id="KW-0676">Redox-active center</keyword>
<keyword evidence="12" id="KW-0547">Nucleotide-binding</keyword>
<keyword evidence="12" id="KW-0520">NAD</keyword>
<evidence type="ECO:0000313" key="17">
    <source>
        <dbReference type="EMBL" id="MRH78083.1"/>
    </source>
</evidence>
<comment type="cofactor">
    <cofactor evidence="12">
        <name>FAD</name>
        <dbReference type="ChEBI" id="CHEBI:57692"/>
    </cofactor>
    <text evidence="12">Binds 1 FAD per subunit.</text>
</comment>
<evidence type="ECO:0000256" key="13">
    <source>
        <dbReference type="PIRSR" id="PIRSR000350-4"/>
    </source>
</evidence>
<accession>A0A6N7QRM5</accession>
<dbReference type="InterPro" id="IPR006322">
    <property type="entry name" value="Glutathione_Rdtase_euk/bac"/>
</dbReference>
<evidence type="ECO:0000256" key="11">
    <source>
        <dbReference type="PIRSR" id="PIRSR000350-2"/>
    </source>
</evidence>
<dbReference type="GO" id="GO:0004362">
    <property type="term" value="F:glutathione-disulfide reductase (NADPH) activity"/>
    <property type="evidence" value="ECO:0007669"/>
    <property type="project" value="UniProtKB-EC"/>
</dbReference>
<dbReference type="AlphaFoldDB" id="A0A6N7QRM5"/>
<evidence type="ECO:0000256" key="1">
    <source>
        <dbReference type="ARBA" id="ARBA00004496"/>
    </source>
</evidence>
<evidence type="ECO:0000256" key="14">
    <source>
        <dbReference type="RuleBase" id="RU003691"/>
    </source>
</evidence>
<feature type="disulfide bond" description="Redox-active" evidence="13">
    <location>
        <begin position="45"/>
        <end position="50"/>
    </location>
</feature>
<comment type="subcellular location">
    <subcellularLocation>
        <location evidence="1">Cytoplasm</location>
    </subcellularLocation>
</comment>
<feature type="binding site" evidence="12">
    <location>
        <begin position="176"/>
        <end position="183"/>
    </location>
    <ligand>
        <name>NAD(+)</name>
        <dbReference type="ChEBI" id="CHEBI:57540"/>
    </ligand>
</feature>
<dbReference type="RefSeq" id="WP_153719119.1">
    <property type="nucleotide sequence ID" value="NZ_WJPP01000002.1"/>
</dbReference>
<evidence type="ECO:0000256" key="6">
    <source>
        <dbReference type="ARBA" id="ARBA00022857"/>
    </source>
</evidence>
<dbReference type="GO" id="GO:0006749">
    <property type="term" value="P:glutathione metabolic process"/>
    <property type="evidence" value="ECO:0007669"/>
    <property type="project" value="InterPro"/>
</dbReference>
<organism evidence="17 18">
    <name type="scientific">Spiribacter salilacus</name>
    <dbReference type="NCBI Taxonomy" id="2664894"/>
    <lineage>
        <taxon>Bacteria</taxon>
        <taxon>Pseudomonadati</taxon>
        <taxon>Pseudomonadota</taxon>
        <taxon>Gammaproteobacteria</taxon>
        <taxon>Chromatiales</taxon>
        <taxon>Ectothiorhodospiraceae</taxon>
        <taxon>Spiribacter</taxon>
    </lineage>
</organism>
<keyword evidence="9" id="KW-1015">Disulfide bond</keyword>
<dbReference type="GO" id="GO:0045454">
    <property type="term" value="P:cell redox homeostasis"/>
    <property type="evidence" value="ECO:0007669"/>
    <property type="project" value="InterPro"/>
</dbReference>
<evidence type="ECO:0000256" key="2">
    <source>
        <dbReference type="ARBA" id="ARBA00007532"/>
    </source>
</evidence>
<feature type="domain" description="Pyridine nucleotide-disulphide oxidoreductase dimerisation" evidence="15">
    <location>
        <begin position="342"/>
        <end position="454"/>
    </location>
</feature>
<dbReference type="EC" id="1.8.1.7" evidence="17"/>
<dbReference type="InterPro" id="IPR004099">
    <property type="entry name" value="Pyr_nucl-diS_OxRdtase_dimer"/>
</dbReference>
<dbReference type="GO" id="GO:0034599">
    <property type="term" value="P:cellular response to oxidative stress"/>
    <property type="evidence" value="ECO:0007669"/>
    <property type="project" value="TreeGrafter"/>
</dbReference>
<feature type="domain" description="FAD/NAD(P)-binding" evidence="16">
    <location>
        <begin position="8"/>
        <end position="321"/>
    </location>
</feature>
<dbReference type="Gene3D" id="3.50.50.60">
    <property type="entry name" value="FAD/NAD(P)-binding domain"/>
    <property type="match status" value="2"/>
</dbReference>
<dbReference type="Pfam" id="PF02852">
    <property type="entry name" value="Pyr_redox_dim"/>
    <property type="match status" value="1"/>
</dbReference>
<feature type="binding site" evidence="12">
    <location>
        <position position="264"/>
    </location>
    <ligand>
        <name>NAD(+)</name>
        <dbReference type="ChEBI" id="CHEBI:57540"/>
    </ligand>
</feature>
<dbReference type="PROSITE" id="PS00076">
    <property type="entry name" value="PYRIDINE_REDOX_1"/>
    <property type="match status" value="1"/>
</dbReference>
<keyword evidence="5 12" id="KW-0274">FAD</keyword>
<dbReference type="InterPro" id="IPR023753">
    <property type="entry name" value="FAD/NAD-binding_dom"/>
</dbReference>
<dbReference type="Pfam" id="PF07992">
    <property type="entry name" value="Pyr_redox_2"/>
    <property type="match status" value="1"/>
</dbReference>
<feature type="active site" description="Proton acceptor" evidence="11">
    <location>
        <position position="444"/>
    </location>
</feature>
<evidence type="ECO:0000256" key="9">
    <source>
        <dbReference type="ARBA" id="ARBA00023157"/>
    </source>
</evidence>
<dbReference type="PRINTS" id="PR00411">
    <property type="entry name" value="PNDRDTASEI"/>
</dbReference>